<protein>
    <submittedName>
        <fullName evidence="2">Uncharacterized protein</fullName>
    </submittedName>
</protein>
<dbReference type="RefSeq" id="WP_211012947.1">
    <property type="nucleotide sequence ID" value="NZ_JASJUT010000009.1"/>
</dbReference>
<reference evidence="2 3" key="1">
    <citation type="submission" date="2023-05" db="EMBL/GenBank/DDBJ databases">
        <title>Pseudoalteromonas ardens sp. nov., Pseudoalteromonas obscura sp. nov., and Pseudoalteromonas umbrosa sp. nov., isolated from the coral Montipora capitata.</title>
        <authorList>
            <person name="Thomas E.M."/>
            <person name="Smith E.M."/>
            <person name="Papke E."/>
            <person name="Shlafstein M.D."/>
            <person name="Oline D.K."/>
            <person name="Videau P."/>
            <person name="Saw J.H."/>
            <person name="Strangman W.K."/>
            <person name="Ushijima B."/>
        </authorList>
    </citation>
    <scope>NUCLEOTIDE SEQUENCE [LARGE SCALE GENOMIC DNA]</scope>
    <source>
        <strain evidence="2 3">P94</strain>
    </source>
</reference>
<organism evidence="2 3">
    <name type="scientific">Pseudoalteromonas obscura</name>
    <dbReference type="NCBI Taxonomy" id="3048491"/>
    <lineage>
        <taxon>Bacteria</taxon>
        <taxon>Pseudomonadati</taxon>
        <taxon>Pseudomonadota</taxon>
        <taxon>Gammaproteobacteria</taxon>
        <taxon>Alteromonadales</taxon>
        <taxon>Pseudoalteromonadaceae</taxon>
        <taxon>Pseudoalteromonas</taxon>
    </lineage>
</organism>
<proteinExistence type="predicted"/>
<name>A0ABT7EQ26_9GAMM</name>
<comment type="caution">
    <text evidence="2">The sequence shown here is derived from an EMBL/GenBank/DDBJ whole genome shotgun (WGS) entry which is preliminary data.</text>
</comment>
<dbReference type="Proteomes" id="UP001231915">
    <property type="component" value="Unassembled WGS sequence"/>
</dbReference>
<feature type="region of interest" description="Disordered" evidence="1">
    <location>
        <begin position="13"/>
        <end position="48"/>
    </location>
</feature>
<feature type="compositionally biased region" description="Polar residues" evidence="1">
    <location>
        <begin position="13"/>
        <end position="26"/>
    </location>
</feature>
<keyword evidence="3" id="KW-1185">Reference proteome</keyword>
<evidence type="ECO:0000313" key="2">
    <source>
        <dbReference type="EMBL" id="MDK2597139.1"/>
    </source>
</evidence>
<sequence>MMKMQINKKHLKTLSQDKQLLPNENTPHVAGGTGSWPTPATTTVRQRTCPTGDACKTNQGIYCVTR</sequence>
<feature type="compositionally biased region" description="Polar residues" evidence="1">
    <location>
        <begin position="35"/>
        <end position="48"/>
    </location>
</feature>
<accession>A0ABT7EQ26</accession>
<gene>
    <name evidence="2" type="ORF">QNM18_18975</name>
</gene>
<evidence type="ECO:0000256" key="1">
    <source>
        <dbReference type="SAM" id="MobiDB-lite"/>
    </source>
</evidence>
<evidence type="ECO:0000313" key="3">
    <source>
        <dbReference type="Proteomes" id="UP001231915"/>
    </source>
</evidence>
<dbReference type="EMBL" id="JASJUT010000009">
    <property type="protein sequence ID" value="MDK2597139.1"/>
    <property type="molecule type" value="Genomic_DNA"/>
</dbReference>